<sequence length="263" mass="29370">MSLGWARRNRRNGTCAVNVSPRNRNGRKMIRTEPDKRAGGGGSDPHPRAGLQTAVCDRLRNKGKGQRLKAEQPSPTTTMPQPVTILVKRRATMPVCSPYLPPEAKILGLDVTITPRIPLQIGLTVRVEELVPCNDLFQGEDDLGVPHYCAKEMGIEGTITAIRAVEADITEFVLRNTNEQSNIVAAYVAIKHVQGETVNLVGWQRLARWLAEPLLPRIRDIPVETEAIVLRNEWVVVGGRRVQRAVGSYRRLREERERARANV</sequence>
<keyword evidence="3" id="KW-1185">Reference proteome</keyword>
<accession>A0A1Y2IIC7</accession>
<dbReference type="Proteomes" id="UP000193067">
    <property type="component" value="Unassembled WGS sequence"/>
</dbReference>
<proteinExistence type="predicted"/>
<evidence type="ECO:0000256" key="1">
    <source>
        <dbReference type="SAM" id="MobiDB-lite"/>
    </source>
</evidence>
<dbReference type="AlphaFoldDB" id="A0A1Y2IIC7"/>
<evidence type="ECO:0000313" key="2">
    <source>
        <dbReference type="EMBL" id="OSD00926.1"/>
    </source>
</evidence>
<dbReference type="OrthoDB" id="2754055at2759"/>
<name>A0A1Y2IIC7_TRAC3</name>
<evidence type="ECO:0000313" key="3">
    <source>
        <dbReference type="Proteomes" id="UP000193067"/>
    </source>
</evidence>
<dbReference type="EMBL" id="KZ084115">
    <property type="protein sequence ID" value="OSD00926.1"/>
    <property type="molecule type" value="Genomic_DNA"/>
</dbReference>
<reference evidence="2 3" key="1">
    <citation type="journal article" date="2015" name="Biotechnol. Biofuels">
        <title>Enhanced degradation of softwood versus hardwood by the white-rot fungus Pycnoporus coccineus.</title>
        <authorList>
            <person name="Couturier M."/>
            <person name="Navarro D."/>
            <person name="Chevret D."/>
            <person name="Henrissat B."/>
            <person name="Piumi F."/>
            <person name="Ruiz-Duenas F.J."/>
            <person name="Martinez A.T."/>
            <person name="Grigoriev I.V."/>
            <person name="Riley R."/>
            <person name="Lipzen A."/>
            <person name="Berrin J.G."/>
            <person name="Master E.R."/>
            <person name="Rosso M.N."/>
        </authorList>
    </citation>
    <scope>NUCLEOTIDE SEQUENCE [LARGE SCALE GENOMIC DNA]</scope>
    <source>
        <strain evidence="2 3">BRFM310</strain>
    </source>
</reference>
<feature type="region of interest" description="Disordered" evidence="1">
    <location>
        <begin position="14"/>
        <end position="50"/>
    </location>
</feature>
<protein>
    <submittedName>
        <fullName evidence="2">Uncharacterized protein</fullName>
    </submittedName>
</protein>
<organism evidence="2 3">
    <name type="scientific">Trametes coccinea (strain BRFM310)</name>
    <name type="common">Pycnoporus coccineus</name>
    <dbReference type="NCBI Taxonomy" id="1353009"/>
    <lineage>
        <taxon>Eukaryota</taxon>
        <taxon>Fungi</taxon>
        <taxon>Dikarya</taxon>
        <taxon>Basidiomycota</taxon>
        <taxon>Agaricomycotina</taxon>
        <taxon>Agaricomycetes</taxon>
        <taxon>Polyporales</taxon>
        <taxon>Polyporaceae</taxon>
        <taxon>Trametes</taxon>
    </lineage>
</organism>
<gene>
    <name evidence="2" type="ORF">PYCCODRAFT_650364</name>
</gene>